<keyword evidence="1" id="KW-0472">Membrane</keyword>
<evidence type="ECO:0000313" key="2">
    <source>
        <dbReference type="EMBL" id="MBK7417082.1"/>
    </source>
</evidence>
<feature type="transmembrane region" description="Helical" evidence="1">
    <location>
        <begin position="20"/>
        <end position="38"/>
    </location>
</feature>
<evidence type="ECO:0000256" key="1">
    <source>
        <dbReference type="SAM" id="Phobius"/>
    </source>
</evidence>
<dbReference type="Proteomes" id="UP000739411">
    <property type="component" value="Unassembled WGS sequence"/>
</dbReference>
<dbReference type="AlphaFoldDB" id="A0A935K0M9"/>
<keyword evidence="1" id="KW-1133">Transmembrane helix</keyword>
<keyword evidence="1" id="KW-0812">Transmembrane</keyword>
<dbReference type="EMBL" id="JADJMS010000047">
    <property type="protein sequence ID" value="MBK7417082.1"/>
    <property type="molecule type" value="Genomic_DNA"/>
</dbReference>
<gene>
    <name evidence="2" type="ORF">IPJ38_20245</name>
</gene>
<feature type="transmembrane region" description="Helical" evidence="1">
    <location>
        <begin position="351"/>
        <end position="375"/>
    </location>
</feature>
<feature type="transmembrane region" description="Helical" evidence="1">
    <location>
        <begin position="396"/>
        <end position="414"/>
    </location>
</feature>
<feature type="transmembrane region" description="Helical" evidence="1">
    <location>
        <begin position="77"/>
        <end position="93"/>
    </location>
</feature>
<sequence length="543" mass="59639">MSESSNLKALLQRGIRLPPVGWVLAGMLAFYVLAGLFGRDPWKGEDAIHIGTAWHMLSHGDWLSPDLAGRAFHEPPLYYWSAAITGKIFGWLLPMHEALRLASGIWVTLTLMALYYAAREIYGQDSAAASPLLLAGCAGLILHAHDAQPMLIGLAAYSGALGALAAIGRRPRLTGVFYGLAIAGCLLGTGIAPTLPLLAIAPLAWWLSPDRPKALQTLAIGLTIATVLSLPWPLLLLALEPSRFHGWLNTELVPLRTSFSFGGAGRFLAMLPWFAFPALPLAGWTLWTRRKALAEMPQLLPLGFLLLTFLMLALAYRPREIPALLMLPPLALLATPGALTLRRGAANAFDWFGMMTFTFFVGIVWLGWSAMALGWPTRLAGRVVILRPGFVGHFDLIAFAIGIFATCWWIWLIITAPRSPYRSLTHWTMGFTTLWLLATTLILPWFDYGKSYRPVAQEIAKILPSAPGCVAERGLTDTHRASLAYFVGIEPLLAESTAGKHCNWLLVTGDSRPELAAPSGKWTLVWEGHRPGDRKEKFRLFKR</sequence>
<organism evidence="2 3">
    <name type="scientific">Candidatus Dechloromonas phosphorivorans</name>
    <dbReference type="NCBI Taxonomy" id="2899244"/>
    <lineage>
        <taxon>Bacteria</taxon>
        <taxon>Pseudomonadati</taxon>
        <taxon>Pseudomonadota</taxon>
        <taxon>Betaproteobacteria</taxon>
        <taxon>Rhodocyclales</taxon>
        <taxon>Azonexaceae</taxon>
        <taxon>Dechloromonas</taxon>
    </lineage>
</organism>
<evidence type="ECO:0008006" key="4">
    <source>
        <dbReference type="Google" id="ProtNLM"/>
    </source>
</evidence>
<evidence type="ECO:0000313" key="3">
    <source>
        <dbReference type="Proteomes" id="UP000739411"/>
    </source>
</evidence>
<feature type="transmembrane region" description="Helical" evidence="1">
    <location>
        <begin position="218"/>
        <end position="239"/>
    </location>
</feature>
<comment type="caution">
    <text evidence="2">The sequence shown here is derived from an EMBL/GenBank/DDBJ whole genome shotgun (WGS) entry which is preliminary data.</text>
</comment>
<protein>
    <recommendedName>
        <fullName evidence="4">Glycosyltransferase RgtA/B/C/D-like domain-containing protein</fullName>
    </recommendedName>
</protein>
<name>A0A935K0M9_9RHOO</name>
<feature type="transmembrane region" description="Helical" evidence="1">
    <location>
        <begin position="180"/>
        <end position="206"/>
    </location>
</feature>
<feature type="transmembrane region" description="Helical" evidence="1">
    <location>
        <begin position="426"/>
        <end position="446"/>
    </location>
</feature>
<feature type="transmembrane region" description="Helical" evidence="1">
    <location>
        <begin position="299"/>
        <end position="316"/>
    </location>
</feature>
<feature type="transmembrane region" description="Helical" evidence="1">
    <location>
        <begin position="323"/>
        <end position="339"/>
    </location>
</feature>
<reference evidence="2 3" key="1">
    <citation type="submission" date="2020-10" db="EMBL/GenBank/DDBJ databases">
        <title>Connecting structure to function with the recovery of over 1000 high-quality activated sludge metagenome-assembled genomes encoding full-length rRNA genes using long-read sequencing.</title>
        <authorList>
            <person name="Singleton C.M."/>
            <person name="Petriglieri F."/>
            <person name="Kristensen J.M."/>
            <person name="Kirkegaard R.H."/>
            <person name="Michaelsen T.Y."/>
            <person name="Andersen M.H."/>
            <person name="Karst S.M."/>
            <person name="Dueholm M.S."/>
            <person name="Nielsen P.H."/>
            <person name="Albertsen M."/>
        </authorList>
    </citation>
    <scope>NUCLEOTIDE SEQUENCE [LARGE SCALE GENOMIC DNA]</scope>
    <source>
        <strain evidence="2">EsbW_18-Q3-R4-48_BATAC.463</strain>
    </source>
</reference>
<proteinExistence type="predicted"/>
<feature type="transmembrane region" description="Helical" evidence="1">
    <location>
        <begin position="99"/>
        <end position="118"/>
    </location>
</feature>
<feature type="transmembrane region" description="Helical" evidence="1">
    <location>
        <begin position="150"/>
        <end position="168"/>
    </location>
</feature>
<accession>A0A935K0M9</accession>